<keyword evidence="2 7" id="KW-0349">Heme</keyword>
<accession>A0A1S1Q261</accession>
<dbReference type="FunFam" id="1.10.630.10:FF:000018">
    <property type="entry name" value="Cytochrome P450 monooxygenase"/>
    <property type="match status" value="1"/>
</dbReference>
<dbReference type="AlphaFoldDB" id="A0A1S1Q261"/>
<evidence type="ECO:0000256" key="6">
    <source>
        <dbReference type="ARBA" id="ARBA00023033"/>
    </source>
</evidence>
<dbReference type="InterPro" id="IPR017972">
    <property type="entry name" value="Cyt_P450_CS"/>
</dbReference>
<evidence type="ECO:0000256" key="1">
    <source>
        <dbReference type="ARBA" id="ARBA00010617"/>
    </source>
</evidence>
<name>A0A1S1Q261_9ACTN</name>
<organism evidence="8 9">
    <name type="scientific">Parafrankia colletiae</name>
    <dbReference type="NCBI Taxonomy" id="573497"/>
    <lineage>
        <taxon>Bacteria</taxon>
        <taxon>Bacillati</taxon>
        <taxon>Actinomycetota</taxon>
        <taxon>Actinomycetes</taxon>
        <taxon>Frankiales</taxon>
        <taxon>Frankiaceae</taxon>
        <taxon>Parafrankia</taxon>
    </lineage>
</organism>
<comment type="similarity">
    <text evidence="1 7">Belongs to the cytochrome P450 family.</text>
</comment>
<keyword evidence="4 7" id="KW-0560">Oxidoreductase</keyword>
<dbReference type="GO" id="GO:0016705">
    <property type="term" value="F:oxidoreductase activity, acting on paired donors, with incorporation or reduction of molecular oxygen"/>
    <property type="evidence" value="ECO:0007669"/>
    <property type="project" value="InterPro"/>
</dbReference>
<dbReference type="GO" id="GO:0020037">
    <property type="term" value="F:heme binding"/>
    <property type="evidence" value="ECO:0007669"/>
    <property type="project" value="InterPro"/>
</dbReference>
<keyword evidence="6 7" id="KW-0503">Monooxygenase</keyword>
<reference evidence="9" key="1">
    <citation type="submission" date="2016-07" db="EMBL/GenBank/DDBJ databases">
        <title>Sequence Frankia sp. strain CcI1.17.</title>
        <authorList>
            <person name="Ghodhbane-Gtari F."/>
            <person name="Swanson E."/>
            <person name="Gueddou A."/>
            <person name="Morris K."/>
            <person name="Hezbri K."/>
            <person name="Ktari A."/>
            <person name="Nouioui I."/>
            <person name="Abebe-Akele F."/>
            <person name="Simpson S."/>
            <person name="Thomas K."/>
            <person name="Gtari M."/>
            <person name="Tisa L.S."/>
            <person name="Hurst S."/>
        </authorList>
    </citation>
    <scope>NUCLEOTIDE SEQUENCE [LARGE SCALE GENOMIC DNA]</scope>
    <source>
        <strain evidence="9">Cc1.17</strain>
    </source>
</reference>
<dbReference type="SUPFAM" id="SSF48264">
    <property type="entry name" value="Cytochrome P450"/>
    <property type="match status" value="1"/>
</dbReference>
<dbReference type="PRINTS" id="PR00385">
    <property type="entry name" value="P450"/>
</dbReference>
<evidence type="ECO:0000256" key="4">
    <source>
        <dbReference type="ARBA" id="ARBA00023002"/>
    </source>
</evidence>
<evidence type="ECO:0000256" key="2">
    <source>
        <dbReference type="ARBA" id="ARBA00022617"/>
    </source>
</evidence>
<dbReference type="PRINTS" id="PR00359">
    <property type="entry name" value="BP450"/>
</dbReference>
<evidence type="ECO:0000256" key="7">
    <source>
        <dbReference type="RuleBase" id="RU000461"/>
    </source>
</evidence>
<dbReference type="InterPro" id="IPR002397">
    <property type="entry name" value="Cyt_P450_B"/>
</dbReference>
<evidence type="ECO:0000313" key="9">
    <source>
        <dbReference type="Proteomes" id="UP000179627"/>
    </source>
</evidence>
<comment type="caution">
    <text evidence="8">The sequence shown here is derived from an EMBL/GenBank/DDBJ whole genome shotgun (WGS) entry which is preliminary data.</text>
</comment>
<dbReference type="PANTHER" id="PTHR46696">
    <property type="entry name" value="P450, PUTATIVE (EUROFUNG)-RELATED"/>
    <property type="match status" value="1"/>
</dbReference>
<dbReference type="Pfam" id="PF00067">
    <property type="entry name" value="p450"/>
    <property type="match status" value="2"/>
</dbReference>
<gene>
    <name evidence="8" type="ORF">CC117_31035</name>
</gene>
<keyword evidence="5 7" id="KW-0408">Iron</keyword>
<evidence type="ECO:0000313" key="8">
    <source>
        <dbReference type="EMBL" id="OHV27669.1"/>
    </source>
</evidence>
<dbReference type="PANTHER" id="PTHR46696:SF6">
    <property type="entry name" value="P450, PUTATIVE (EUROFUNG)-RELATED"/>
    <property type="match status" value="1"/>
</dbReference>
<dbReference type="GO" id="GO:0005506">
    <property type="term" value="F:iron ion binding"/>
    <property type="evidence" value="ECO:0007669"/>
    <property type="project" value="InterPro"/>
</dbReference>
<proteinExistence type="inferred from homology"/>
<sequence>MGGRHPQATYGLLRDTSPVMRVDGVGVLVSSWALVDEALHHPDAFSSALHTGRLGNHRPLIPLEVDPPDHRKFRRILDPLFSPQRMKLLEASVAQLVNDLIDDFGDDDEIDFTQQFSVPFPSQVFLTMLGLPMDELPTVLALKDGIIRPDAVAGKPLGHPDVAARQTATAQAIYDYFTNILDERQGERRDDLLSYFLEAEVEGDRLTREDILDICFLFLVAGLDTVSASLDCFFAYLAEHPERRLEIVKDPSVVPAVVEELLRWESPVAAVGRVAARDTELGGCLIRAGENVMPMLGAANTDDTHLADATTVRWDRRVNRHLAFGGGVHRCLGSHLARLELRVALKLWHERIPDYQIRPGVELMFSNGVRAAESFPMVLGSPRR</sequence>
<dbReference type="PROSITE" id="PS00086">
    <property type="entry name" value="CYTOCHROME_P450"/>
    <property type="match status" value="1"/>
</dbReference>
<dbReference type="InterPro" id="IPR001128">
    <property type="entry name" value="Cyt_P450"/>
</dbReference>
<dbReference type="Proteomes" id="UP000179627">
    <property type="component" value="Unassembled WGS sequence"/>
</dbReference>
<evidence type="ECO:0000256" key="3">
    <source>
        <dbReference type="ARBA" id="ARBA00022723"/>
    </source>
</evidence>
<dbReference type="Gene3D" id="1.10.630.10">
    <property type="entry name" value="Cytochrome P450"/>
    <property type="match status" value="1"/>
</dbReference>
<dbReference type="GO" id="GO:0004497">
    <property type="term" value="F:monooxygenase activity"/>
    <property type="evidence" value="ECO:0007669"/>
    <property type="project" value="UniProtKB-KW"/>
</dbReference>
<evidence type="ECO:0000256" key="5">
    <source>
        <dbReference type="ARBA" id="ARBA00023004"/>
    </source>
</evidence>
<dbReference type="InterPro" id="IPR036396">
    <property type="entry name" value="Cyt_P450_sf"/>
</dbReference>
<keyword evidence="3 7" id="KW-0479">Metal-binding</keyword>
<keyword evidence="9" id="KW-1185">Reference proteome</keyword>
<protein>
    <submittedName>
        <fullName evidence="8">Cytochrome</fullName>
    </submittedName>
</protein>
<dbReference type="EMBL" id="MBLM01000187">
    <property type="protein sequence ID" value="OHV27669.1"/>
    <property type="molecule type" value="Genomic_DNA"/>
</dbReference>